<dbReference type="Proteomes" id="UP000654918">
    <property type="component" value="Unassembled WGS sequence"/>
</dbReference>
<dbReference type="AlphaFoldDB" id="A0A8H6NB53"/>
<gene>
    <name evidence="2" type="ORF">CPLU01_09808</name>
</gene>
<evidence type="ECO:0000313" key="2">
    <source>
        <dbReference type="EMBL" id="KAF6826160.1"/>
    </source>
</evidence>
<evidence type="ECO:0000256" key="1">
    <source>
        <dbReference type="SAM" id="MobiDB-lite"/>
    </source>
</evidence>
<sequence>MADLPRHPGSTALQIRLGHQANGNEREDRLQRGSGTESPFLYRGANITGPERRKVGRAHSSTASRHEPLNDPSPQPWGPTEPERPKIRERRGEPNRHAVGNIENTIEVWARTAPENPESRRPPLSERSVTLDPSAPPSLSTFQQPPTGVVAEGPESCSPQLPFQRWLLHIVIATIPGSFCAPQSQGSDSAPMLNDSNEKKENVDMPSGEQKNDRGGGEVEDPYLRVPLLVRMEKARQRHPQQVTDTEED</sequence>
<reference evidence="2" key="1">
    <citation type="journal article" date="2020" name="Phytopathology">
        <title>Genome Sequence Resources of Colletotrichum truncatum, C. plurivorum, C. musicola, and C. sojae: Four Species Pathogenic to Soybean (Glycine max).</title>
        <authorList>
            <person name="Rogerio F."/>
            <person name="Boufleur T.R."/>
            <person name="Ciampi-Guillardi M."/>
            <person name="Sukno S.A."/>
            <person name="Thon M.R."/>
            <person name="Massola Junior N.S."/>
            <person name="Baroncelli R."/>
        </authorList>
    </citation>
    <scope>NUCLEOTIDE SEQUENCE</scope>
    <source>
        <strain evidence="2">LFN00145</strain>
    </source>
</reference>
<comment type="caution">
    <text evidence="2">The sequence shown here is derived from an EMBL/GenBank/DDBJ whole genome shotgun (WGS) entry which is preliminary data.</text>
</comment>
<feature type="region of interest" description="Disordered" evidence="1">
    <location>
        <begin position="1"/>
        <end position="157"/>
    </location>
</feature>
<feature type="compositionally biased region" description="Basic and acidic residues" evidence="1">
    <location>
        <begin position="81"/>
        <end position="96"/>
    </location>
</feature>
<protein>
    <submittedName>
        <fullName evidence="2">Uncharacterized protein</fullName>
    </submittedName>
</protein>
<feature type="region of interest" description="Disordered" evidence="1">
    <location>
        <begin position="182"/>
        <end position="249"/>
    </location>
</feature>
<evidence type="ECO:0000313" key="3">
    <source>
        <dbReference type="Proteomes" id="UP000654918"/>
    </source>
</evidence>
<accession>A0A8H6NB53</accession>
<name>A0A8H6NB53_9PEZI</name>
<organism evidence="2 3">
    <name type="scientific">Colletotrichum plurivorum</name>
    <dbReference type="NCBI Taxonomy" id="2175906"/>
    <lineage>
        <taxon>Eukaryota</taxon>
        <taxon>Fungi</taxon>
        <taxon>Dikarya</taxon>
        <taxon>Ascomycota</taxon>
        <taxon>Pezizomycotina</taxon>
        <taxon>Sordariomycetes</taxon>
        <taxon>Hypocreomycetidae</taxon>
        <taxon>Glomerellales</taxon>
        <taxon>Glomerellaceae</taxon>
        <taxon>Colletotrichum</taxon>
        <taxon>Colletotrichum orchidearum species complex</taxon>
    </lineage>
</organism>
<keyword evidence="3" id="KW-1185">Reference proteome</keyword>
<feature type="compositionally biased region" description="Polar residues" evidence="1">
    <location>
        <begin position="137"/>
        <end position="146"/>
    </location>
</feature>
<feature type="compositionally biased region" description="Polar residues" evidence="1">
    <location>
        <begin position="240"/>
        <end position="249"/>
    </location>
</feature>
<dbReference type="EMBL" id="WIGO01000159">
    <property type="protein sequence ID" value="KAF6826160.1"/>
    <property type="molecule type" value="Genomic_DNA"/>
</dbReference>
<proteinExistence type="predicted"/>